<protein>
    <recommendedName>
        <fullName evidence="1">2,6-dihydroxypyridine 3-monooxygenase substrate binding domain-containing protein</fullName>
    </recommendedName>
</protein>
<accession>A0ABM7XYI8</accession>
<evidence type="ECO:0000259" key="1">
    <source>
        <dbReference type="Pfam" id="PF22607"/>
    </source>
</evidence>
<evidence type="ECO:0000313" key="2">
    <source>
        <dbReference type="EMBL" id="BDG70497.1"/>
    </source>
</evidence>
<sequence length="126" mass="14120">MRARLANGVTEQGDLLVAANGFRSTVRSLLMPATEPVYAGYAGWRGLTDEAEMVARLGSGFFARFGFDLACSYQMVGYPVAGVENDLRPGHRRYTFVWYRPVDDERLRELLTDASGQVHGFPSRRR</sequence>
<dbReference type="InterPro" id="IPR054707">
    <property type="entry name" value="DhpH_subs-bd"/>
</dbReference>
<dbReference type="EMBL" id="AP025637">
    <property type="protein sequence ID" value="BDG70497.1"/>
    <property type="molecule type" value="Genomic_DNA"/>
</dbReference>
<dbReference type="Gene3D" id="3.30.9.60">
    <property type="match status" value="1"/>
</dbReference>
<organism evidence="2 3">
    <name type="scientific">Roseomonas fluvialis</name>
    <dbReference type="NCBI Taxonomy" id="1750527"/>
    <lineage>
        <taxon>Bacteria</taxon>
        <taxon>Pseudomonadati</taxon>
        <taxon>Pseudomonadota</taxon>
        <taxon>Alphaproteobacteria</taxon>
        <taxon>Acetobacterales</taxon>
        <taxon>Roseomonadaceae</taxon>
        <taxon>Roseomonas</taxon>
    </lineage>
</organism>
<proteinExistence type="predicted"/>
<evidence type="ECO:0000313" key="3">
    <source>
        <dbReference type="Proteomes" id="UP000831327"/>
    </source>
</evidence>
<dbReference type="PANTHER" id="PTHR47469:SF2">
    <property type="entry name" value="OS06G0597600 PROTEIN"/>
    <property type="match status" value="1"/>
</dbReference>
<name>A0ABM7XYI8_9PROT</name>
<gene>
    <name evidence="2" type="ORF">Rmf_04260</name>
</gene>
<dbReference type="SUPFAM" id="SSF54373">
    <property type="entry name" value="FAD-linked reductases, C-terminal domain"/>
    <property type="match status" value="1"/>
</dbReference>
<feature type="domain" description="2,6-dihydroxypyridine 3-monooxygenase substrate binding" evidence="1">
    <location>
        <begin position="38"/>
        <end position="119"/>
    </location>
</feature>
<keyword evidence="3" id="KW-1185">Reference proteome</keyword>
<dbReference type="Proteomes" id="UP000831327">
    <property type="component" value="Chromosome"/>
</dbReference>
<reference evidence="2 3" key="1">
    <citation type="journal article" date="2016" name="Microbes Environ.">
        <title>Phylogenetically diverse aerobic anoxygenic phototrophic bacteria isolated from epilithic biofilms in Tama river, Japan.</title>
        <authorList>
            <person name="Hirose S."/>
            <person name="Matsuura K."/>
            <person name="Haruta S."/>
        </authorList>
    </citation>
    <scope>NUCLEOTIDE SEQUENCE [LARGE SCALE GENOMIC DNA]</scope>
    <source>
        <strain evidence="2 3">S08</strain>
    </source>
</reference>
<dbReference type="InterPro" id="IPR053212">
    <property type="entry name" value="DHP_3-monooxygenase"/>
</dbReference>
<dbReference type="PANTHER" id="PTHR47469">
    <property type="entry name" value="MONOOXYGENASE-LIKE"/>
    <property type="match status" value="1"/>
</dbReference>
<dbReference type="Pfam" id="PF22607">
    <property type="entry name" value="FAD_binding-like"/>
    <property type="match status" value="1"/>
</dbReference>
<dbReference type="RefSeq" id="WP_244457825.1">
    <property type="nucleotide sequence ID" value="NZ_AP025637.1"/>
</dbReference>